<keyword evidence="2" id="KW-0472">Membrane</keyword>
<organism evidence="4">
    <name type="scientific">Candidatus Berkiella cookevillensis</name>
    <dbReference type="NCBI Taxonomy" id="437022"/>
    <lineage>
        <taxon>Bacteria</taxon>
        <taxon>Pseudomonadati</taxon>
        <taxon>Pseudomonadota</taxon>
        <taxon>Gammaproteobacteria</taxon>
        <taxon>Candidatus Berkiellales</taxon>
        <taxon>Candidatus Berkiellaceae</taxon>
        <taxon>Candidatus Berkiella</taxon>
    </lineage>
</organism>
<keyword evidence="6" id="KW-1185">Reference proteome</keyword>
<reference evidence="4" key="1">
    <citation type="submission" date="2015-09" db="EMBL/GenBank/DDBJ databases">
        <title>Draft Genome Sequences of Two Novel Amoeba-resistant Intranuclear Bacteria, Candidatus Berkiella cookevillensis and Candidatus Berkiella aquae.</title>
        <authorList>
            <person name="Mehari Y.T."/>
            <person name="Arivett B.A."/>
            <person name="Farone A.L."/>
            <person name="Gunderson J.H."/>
            <person name="Farone M.B."/>
        </authorList>
    </citation>
    <scope>NUCLEOTIDE SEQUENCE [LARGE SCALE GENOMIC DNA]</scope>
    <source>
        <strain evidence="4">CC99</strain>
    </source>
</reference>
<evidence type="ECO:0000256" key="2">
    <source>
        <dbReference type="SAM" id="Phobius"/>
    </source>
</evidence>
<dbReference type="EMBL" id="LKHV01000011">
    <property type="protein sequence ID" value="KRG17851.1"/>
    <property type="molecule type" value="Genomic_DNA"/>
</dbReference>
<dbReference type="PANTHER" id="PTHR43318:SF1">
    <property type="entry name" value="POLYSACCHARIDE BIOSYNTHESIS PROTEIN EPSC-RELATED"/>
    <property type="match status" value="1"/>
</dbReference>
<dbReference type="Gene3D" id="3.40.50.720">
    <property type="entry name" value="NAD(P)-binding Rossmann-like Domain"/>
    <property type="match status" value="2"/>
</dbReference>
<dbReference type="SUPFAM" id="SSF51735">
    <property type="entry name" value="NAD(P)-binding Rossmann-fold domains"/>
    <property type="match status" value="2"/>
</dbReference>
<dbReference type="InterPro" id="IPR051203">
    <property type="entry name" value="Polysaccharide_Synthase-Rel"/>
</dbReference>
<feature type="domain" description="Polysaccharide biosynthesis protein CapD-like" evidence="3">
    <location>
        <begin position="287"/>
        <end position="567"/>
    </location>
</feature>
<dbReference type="STRING" id="437022.CC99x_01974"/>
<feature type="transmembrane region" description="Helical" evidence="2">
    <location>
        <begin position="43"/>
        <end position="65"/>
    </location>
</feature>
<dbReference type="OrthoDB" id="9803111at2"/>
<accession>A0A0Q9YAY0</accession>
<dbReference type="Pfam" id="PF02719">
    <property type="entry name" value="Polysacc_synt_2"/>
    <property type="match status" value="1"/>
</dbReference>
<dbReference type="Pfam" id="PF13727">
    <property type="entry name" value="CoA_binding_3"/>
    <property type="match status" value="1"/>
</dbReference>
<evidence type="ECO:0000256" key="1">
    <source>
        <dbReference type="ARBA" id="ARBA00007430"/>
    </source>
</evidence>
<comment type="similarity">
    <text evidence="1">Belongs to the polysaccharide synthase family.</text>
</comment>
<dbReference type="RefSeq" id="WP_057625081.1">
    <property type="nucleotide sequence ID" value="NZ_LKHV02000001.1"/>
</dbReference>
<reference evidence="5" key="2">
    <citation type="journal article" date="2016" name="Genome Announc.">
        <title>Draft Genome Sequences of Two Novel Amoeba-Resistant Intranuclear Bacteria, 'Candidatus Berkiella cookevillensis' and 'Candidatus Berkiella aquae'.</title>
        <authorList>
            <person name="Mehari Y.T."/>
            <person name="Arivett B.A."/>
            <person name="Farone A.L."/>
            <person name="Gunderson J.H."/>
            <person name="Farone M.B."/>
        </authorList>
    </citation>
    <scope>NUCLEOTIDE SEQUENCE</scope>
    <source>
        <strain evidence="5">CC99</strain>
    </source>
</reference>
<evidence type="ECO:0000259" key="3">
    <source>
        <dbReference type="Pfam" id="PF02719"/>
    </source>
</evidence>
<dbReference type="Proteomes" id="UP000051494">
    <property type="component" value="Unassembled WGS sequence"/>
</dbReference>
<comment type="caution">
    <text evidence="4">The sequence shown here is derived from an EMBL/GenBank/DDBJ whole genome shotgun (WGS) entry which is preliminary data.</text>
</comment>
<sequence length="623" mass="70464">MPSWWSQVRSRWAVFLHDIISIPIAWFGAYWLRFNLASIPSDIFIDALIMLPWVVVFQAAAFWWFGLYRGVWRFASIPDLSRIIKAILVGIMATLLAVFLVMRLQHLPRSVLPLYGMLLLLILGGSRFIYRWLKDKHALVSSEQKRVLVVGAGRAGDSLVRDLKRNGTEGYLPIIFVDDRPSKVGREIHGLRVVGSTNDIPRMVRQYAIDAIMIALPSANSKEMRRIVNICEATRKPVRTLPSMNDLVSGFVTVKSLRNISIDDLLGRDPVTLDWNKIKQAISNQIVLVSGGGGSIGSELCRQIIHCKPKKLVIFDNSEYHLFLLQQEFEKYTDVQLAFHLLDLCDTPAVWNMVQLHKPQVVFHAAAYKHVPMLEYQARQAVRNNILGTYGFAEIAVMSGVEKFVLVSTDKAVNPTNIMGASKRAAEMVCQYFNEKQKTQFITVRFGNVLGSRGSVVETFKKQLEQGKALTVTHPEVTRYFMTTQEASQLILQALSLGKGGELFVLDMGEPIKIRFMAEQMIRLSGKLGDDLKIVYTGLRPGEKLYEELFHRREELINTTHAKILKANARQINSKHFESIIFRLQQACAQCQEQDILQALQAIVPELSIADKTKISQINAEVV</sequence>
<dbReference type="CDD" id="cd05237">
    <property type="entry name" value="UDP_invert_4-6DH_SDR_e"/>
    <property type="match status" value="1"/>
</dbReference>
<keyword evidence="2" id="KW-1133">Transmembrane helix</keyword>
<name>A0A0Q9YAY0_9GAMM</name>
<dbReference type="AlphaFoldDB" id="A0A0Q9YAY0"/>
<dbReference type="PATRIC" id="fig|1590042.3.peg.2015"/>
<keyword evidence="2" id="KW-0812">Transmembrane</keyword>
<gene>
    <name evidence="4" type="primary">pglF</name>
    <name evidence="5" type="ORF">CC99x_009015</name>
    <name evidence="4" type="ORF">CC99x_01974</name>
</gene>
<dbReference type="EMBL" id="LKHV02000001">
    <property type="protein sequence ID" value="MCS5709042.1"/>
    <property type="molecule type" value="Genomic_DNA"/>
</dbReference>
<dbReference type="InterPro" id="IPR003869">
    <property type="entry name" value="Polysac_CapD-like"/>
</dbReference>
<dbReference type="PANTHER" id="PTHR43318">
    <property type="entry name" value="UDP-N-ACETYLGLUCOSAMINE 4,6-DEHYDRATASE"/>
    <property type="match status" value="1"/>
</dbReference>
<evidence type="ECO:0000313" key="5">
    <source>
        <dbReference type="EMBL" id="MCS5709042.1"/>
    </source>
</evidence>
<evidence type="ECO:0000313" key="6">
    <source>
        <dbReference type="Proteomes" id="UP000051494"/>
    </source>
</evidence>
<dbReference type="GO" id="GO:0016829">
    <property type="term" value="F:lyase activity"/>
    <property type="evidence" value="ECO:0007669"/>
    <property type="project" value="UniProtKB-KW"/>
</dbReference>
<proteinExistence type="inferred from homology"/>
<feature type="transmembrane region" description="Helical" evidence="2">
    <location>
        <begin position="112"/>
        <end position="130"/>
    </location>
</feature>
<evidence type="ECO:0000313" key="4">
    <source>
        <dbReference type="EMBL" id="KRG17851.1"/>
    </source>
</evidence>
<reference evidence="5" key="3">
    <citation type="submission" date="2021-06" db="EMBL/GenBank/DDBJ databases">
        <title>Genomic Description and Analysis of Intracellular Bacteria, Candidatus Berkiella cookevillensis and Candidatus Berkiella aquae.</title>
        <authorList>
            <person name="Kidane D.T."/>
            <person name="Mehari Y.T."/>
            <person name="Rice F.C."/>
            <person name="Arivett B.A."/>
            <person name="Farone A.L."/>
            <person name="Berk S.G."/>
            <person name="Farone M.B."/>
        </authorList>
    </citation>
    <scope>NUCLEOTIDE SEQUENCE</scope>
    <source>
        <strain evidence="5">CC99</strain>
    </source>
</reference>
<keyword evidence="4" id="KW-0456">Lyase</keyword>
<feature type="transmembrane region" description="Helical" evidence="2">
    <location>
        <begin position="12"/>
        <end position="31"/>
    </location>
</feature>
<dbReference type="EC" id="4.2.1.135" evidence="4"/>
<dbReference type="InterPro" id="IPR036291">
    <property type="entry name" value="NAD(P)-bd_dom_sf"/>
</dbReference>
<protein>
    <submittedName>
        <fullName evidence="5">Polysaccharide biosynthesis protein</fullName>
    </submittedName>
    <submittedName>
        <fullName evidence="4">UDP-N-acetyl-alpha-D-glucosamine C6 dehydratase</fullName>
        <ecNumber evidence="4">4.2.1.135</ecNumber>
    </submittedName>
</protein>
<feature type="transmembrane region" description="Helical" evidence="2">
    <location>
        <begin position="86"/>
        <end position="106"/>
    </location>
</feature>